<evidence type="ECO:0000256" key="1">
    <source>
        <dbReference type="ARBA" id="ARBA00005417"/>
    </source>
</evidence>
<dbReference type="GO" id="GO:0005524">
    <property type="term" value="F:ATP binding"/>
    <property type="evidence" value="ECO:0007669"/>
    <property type="project" value="UniProtKB-KW"/>
</dbReference>
<dbReference type="Pfam" id="PF00005">
    <property type="entry name" value="ABC_tran"/>
    <property type="match status" value="1"/>
</dbReference>
<dbReference type="Gene3D" id="3.40.50.300">
    <property type="entry name" value="P-loop containing nucleotide triphosphate hydrolases"/>
    <property type="match status" value="1"/>
</dbReference>
<dbReference type="AlphaFoldDB" id="A0A3T1ZK72"/>
<name>A0A3T1ZK72_LISMN</name>
<evidence type="ECO:0000313" key="5">
    <source>
        <dbReference type="EMBL" id="EAH0252380.1"/>
    </source>
</evidence>
<dbReference type="Proteomes" id="UP000566597">
    <property type="component" value="Unassembled WGS sequence"/>
</dbReference>
<proteinExistence type="inferred from homology"/>
<dbReference type="InterPro" id="IPR017871">
    <property type="entry name" value="ABC_transporter-like_CS"/>
</dbReference>
<evidence type="ECO:0000256" key="3">
    <source>
        <dbReference type="ARBA" id="ARBA00022741"/>
    </source>
</evidence>
<reference evidence="5 6" key="1">
    <citation type="submission" date="2019-04" db="EMBL/GenBank/DDBJ databases">
        <authorList>
            <person name="Ashton P.M."/>
            <person name="Dallman T."/>
            <person name="Nair S."/>
            <person name="De Pinna E."/>
            <person name="Peters T."/>
            <person name="Grant K."/>
        </authorList>
    </citation>
    <scope>NUCLEOTIDE SEQUENCE [LARGE SCALE GENOMIC DNA]</scope>
    <source>
        <strain evidence="5 6">406731</strain>
    </source>
</reference>
<dbReference type="EMBL" id="AABEVT010000004">
    <property type="protein sequence ID" value="EAH0252380.1"/>
    <property type="molecule type" value="Genomic_DNA"/>
</dbReference>
<dbReference type="SMART" id="SM00382">
    <property type="entry name" value="AAA"/>
    <property type="match status" value="1"/>
</dbReference>
<sequence length="306" mass="33790">MTETVLKLEHVTKKIGQKNIVHDISFDIHKGEVFGLLGPNGAGKTTIIRSIVGLIRRSEGTVFINGKNVDTEYKAAISEVGAIIENPEFYMYMSGWANLKQFARMSQKNITDEHIREIVELVKLTGAINQKVKTYSLGMRQRLGVAQALIHSPALLILDEPTNGLDPQGMAEFRTLIRDLATNGTSVLISSHLLSEIQQITDRFAIINKGVLTHIEKMSDLIENHVAAYKLKVSDPVATITVLATLPVKLVAQNEDLFKIEVAHEDVHLIARALIQANIDLLEMVPLQASLEERFLELTKGGGAEV</sequence>
<dbReference type="PANTHER" id="PTHR43335:SF4">
    <property type="entry name" value="ABC TRANSPORTER, ATP-BINDING PROTEIN"/>
    <property type="match status" value="1"/>
</dbReference>
<gene>
    <name evidence="5" type="ORF">D4U23_08285</name>
</gene>
<dbReference type="PANTHER" id="PTHR43335">
    <property type="entry name" value="ABC TRANSPORTER, ATP-BINDING PROTEIN"/>
    <property type="match status" value="1"/>
</dbReference>
<dbReference type="SUPFAM" id="SSF52540">
    <property type="entry name" value="P-loop containing nucleoside triphosphate hydrolases"/>
    <property type="match status" value="1"/>
</dbReference>
<dbReference type="RefSeq" id="WP_026749992.1">
    <property type="nucleotide sequence ID" value="NZ_BAAFVG010000013.1"/>
</dbReference>
<dbReference type="PROSITE" id="PS50893">
    <property type="entry name" value="ABC_TRANSPORTER_2"/>
    <property type="match status" value="1"/>
</dbReference>
<organism evidence="5 6">
    <name type="scientific">Listeria monocytogenes</name>
    <dbReference type="NCBI Taxonomy" id="1639"/>
    <lineage>
        <taxon>Bacteria</taxon>
        <taxon>Bacillati</taxon>
        <taxon>Bacillota</taxon>
        <taxon>Bacilli</taxon>
        <taxon>Bacillales</taxon>
        <taxon>Listeriaceae</taxon>
        <taxon>Listeria</taxon>
    </lineage>
</organism>
<keyword evidence="2" id="KW-0813">Transport</keyword>
<comment type="similarity">
    <text evidence="1">Belongs to the ABC transporter superfamily.</text>
</comment>
<accession>A0A3T1ZK72</accession>
<dbReference type="GO" id="GO:0016887">
    <property type="term" value="F:ATP hydrolysis activity"/>
    <property type="evidence" value="ECO:0007669"/>
    <property type="project" value="InterPro"/>
</dbReference>
<dbReference type="InterPro" id="IPR003593">
    <property type="entry name" value="AAA+_ATPase"/>
</dbReference>
<evidence type="ECO:0000256" key="2">
    <source>
        <dbReference type="ARBA" id="ARBA00022448"/>
    </source>
</evidence>
<evidence type="ECO:0000256" key="4">
    <source>
        <dbReference type="ARBA" id="ARBA00022840"/>
    </source>
</evidence>
<keyword evidence="3" id="KW-0547">Nucleotide-binding</keyword>
<evidence type="ECO:0000313" key="6">
    <source>
        <dbReference type="Proteomes" id="UP000566597"/>
    </source>
</evidence>
<dbReference type="PROSITE" id="PS00211">
    <property type="entry name" value="ABC_TRANSPORTER_1"/>
    <property type="match status" value="1"/>
</dbReference>
<dbReference type="InterPro" id="IPR003439">
    <property type="entry name" value="ABC_transporter-like_ATP-bd"/>
</dbReference>
<protein>
    <submittedName>
        <fullName evidence="5">ABC transporter ATP-binding protein</fullName>
    </submittedName>
</protein>
<keyword evidence="4 5" id="KW-0067">ATP-binding</keyword>
<comment type="caution">
    <text evidence="5">The sequence shown here is derived from an EMBL/GenBank/DDBJ whole genome shotgun (WGS) entry which is preliminary data.</text>
</comment>
<dbReference type="InterPro" id="IPR027417">
    <property type="entry name" value="P-loop_NTPase"/>
</dbReference>